<dbReference type="AlphaFoldDB" id="A0A1E7ZAU8"/>
<gene>
    <name evidence="2" type="ORF">BFC18_12565</name>
</gene>
<dbReference type="STRING" id="1656094.BFC18_12565"/>
<organism evidence="2 3">
    <name type="scientific">Alteromonas confluentis</name>
    <dbReference type="NCBI Taxonomy" id="1656094"/>
    <lineage>
        <taxon>Bacteria</taxon>
        <taxon>Pseudomonadati</taxon>
        <taxon>Pseudomonadota</taxon>
        <taxon>Gammaproteobacteria</taxon>
        <taxon>Alteromonadales</taxon>
        <taxon>Alteromonadaceae</taxon>
        <taxon>Alteromonas/Salinimonas group</taxon>
        <taxon>Alteromonas</taxon>
    </lineage>
</organism>
<evidence type="ECO:0000313" key="2">
    <source>
        <dbReference type="EMBL" id="OFC70582.1"/>
    </source>
</evidence>
<sequence length="400" mass="46282">MKKRLSLVALAMGFSGSALADFKDISISGSAGVENRYYIQDAAYTGQPRSQASVFLEPEMYTEWNDRVDSILFKPFVRLDQQDSNRTHVDLRELMWLHAADNWETRVGVSKVFWGQTESVHLVDIINQTDAVENIDGEDKLGQPMINLNVFGDYGTISGFILPYFRERTFPGEEGRLRPPLPIEEDNALYESDDEQNHVDFALRWQRSLGDWEIGLSYFDGTTREPELLAETAGEDITAIRPYYAQIQQYGVDLLKVQGSWLLKFESIYRTGQSEDFFAAVGGFERTFVGVFDTSYDLGFLMEYQYDEREDNFFAVAQNDIMAGLRWVWNDIDGTEVLTGYIQDLDNTDTYSAFVEASSRMTDNWRWKVDAYFFSSDQTDDTFYYFRRDDHVQVALEYYF</sequence>
<protein>
    <submittedName>
        <fullName evidence="2">Uncharacterized protein</fullName>
    </submittedName>
</protein>
<reference evidence="2 3" key="1">
    <citation type="submission" date="2016-08" db="EMBL/GenBank/DDBJ databases">
        <authorList>
            <person name="Seilhamer J.J."/>
        </authorList>
    </citation>
    <scope>NUCLEOTIDE SEQUENCE [LARGE SCALE GENOMIC DNA]</scope>
    <source>
        <strain evidence="2 3">KCTC 42603</strain>
    </source>
</reference>
<evidence type="ECO:0000256" key="1">
    <source>
        <dbReference type="SAM" id="SignalP"/>
    </source>
</evidence>
<dbReference type="Proteomes" id="UP000175691">
    <property type="component" value="Unassembled WGS sequence"/>
</dbReference>
<comment type="caution">
    <text evidence="2">The sequence shown here is derived from an EMBL/GenBank/DDBJ whole genome shotgun (WGS) entry which is preliminary data.</text>
</comment>
<accession>A0A1E7ZAU8</accession>
<proteinExistence type="predicted"/>
<keyword evidence="3" id="KW-1185">Reference proteome</keyword>
<name>A0A1E7ZAU8_9ALTE</name>
<dbReference type="OrthoDB" id="1188513at2"/>
<dbReference type="EMBL" id="MDHN01000028">
    <property type="protein sequence ID" value="OFC70582.1"/>
    <property type="molecule type" value="Genomic_DNA"/>
</dbReference>
<evidence type="ECO:0000313" key="3">
    <source>
        <dbReference type="Proteomes" id="UP000175691"/>
    </source>
</evidence>
<feature type="signal peptide" evidence="1">
    <location>
        <begin position="1"/>
        <end position="20"/>
    </location>
</feature>
<keyword evidence="1" id="KW-0732">Signal</keyword>
<feature type="chain" id="PRO_5009209594" evidence="1">
    <location>
        <begin position="21"/>
        <end position="400"/>
    </location>
</feature>